<dbReference type="Proteomes" id="UP000381378">
    <property type="component" value="Unassembled WGS sequence"/>
</dbReference>
<evidence type="ECO:0000313" key="1">
    <source>
        <dbReference type="EMBL" id="VVQ13113.1"/>
    </source>
</evidence>
<sequence>MDVNDTALILDKRVVLETIASKLAPTEKREADYANLMVPPGISSRAKRKSQAS</sequence>
<reference evidence="1 2" key="1">
    <citation type="submission" date="2019-09" db="EMBL/GenBank/DDBJ databases">
        <authorList>
            <person name="Chandra G."/>
            <person name="Truman W A."/>
        </authorList>
    </citation>
    <scope>NUCLEOTIDE SEQUENCE [LARGE SCALE GENOMIC DNA]</scope>
    <source>
        <strain evidence="1">PS928</strain>
    </source>
</reference>
<dbReference type="AlphaFoldDB" id="A0A5E7UPY7"/>
<protein>
    <submittedName>
        <fullName evidence="1">Uncharacterized protein</fullName>
    </submittedName>
</protein>
<name>A0A5E7UPY7_PSEFL</name>
<evidence type="ECO:0000313" key="2">
    <source>
        <dbReference type="Proteomes" id="UP000381378"/>
    </source>
</evidence>
<organism evidence="1 2">
    <name type="scientific">Pseudomonas fluorescens</name>
    <dbReference type="NCBI Taxonomy" id="294"/>
    <lineage>
        <taxon>Bacteria</taxon>
        <taxon>Pseudomonadati</taxon>
        <taxon>Pseudomonadota</taxon>
        <taxon>Gammaproteobacteria</taxon>
        <taxon>Pseudomonadales</taxon>
        <taxon>Pseudomonadaceae</taxon>
        <taxon>Pseudomonas</taxon>
    </lineage>
</organism>
<gene>
    <name evidence="1" type="ORF">PS928_03966</name>
</gene>
<accession>A0A5E7UPY7</accession>
<proteinExistence type="predicted"/>
<dbReference type="EMBL" id="CABVJF010000015">
    <property type="protein sequence ID" value="VVQ13113.1"/>
    <property type="molecule type" value="Genomic_DNA"/>
</dbReference>